<dbReference type="Proteomes" id="UP000198967">
    <property type="component" value="Unassembled WGS sequence"/>
</dbReference>
<protein>
    <recommendedName>
        <fullName evidence="2">DUF1707 domain-containing protein</fullName>
    </recommendedName>
</protein>
<dbReference type="PANTHER" id="PTHR40763:SF4">
    <property type="entry name" value="DUF1707 DOMAIN-CONTAINING PROTEIN"/>
    <property type="match status" value="1"/>
</dbReference>
<dbReference type="Pfam" id="PF08044">
    <property type="entry name" value="DUF1707"/>
    <property type="match status" value="1"/>
</dbReference>
<dbReference type="EMBL" id="FNBE01000004">
    <property type="protein sequence ID" value="SDF27216.1"/>
    <property type="molecule type" value="Genomic_DNA"/>
</dbReference>
<dbReference type="OrthoDB" id="3534574at2"/>
<dbReference type="AlphaFoldDB" id="A0A1G7JQS4"/>
<accession>A0A1G7JQS4</accession>
<dbReference type="RefSeq" id="WP_093078893.1">
    <property type="nucleotide sequence ID" value="NZ_FNBE01000004.1"/>
</dbReference>
<organism evidence="3 4">
    <name type="scientific">Pseudonocardia oroxyli</name>
    <dbReference type="NCBI Taxonomy" id="366584"/>
    <lineage>
        <taxon>Bacteria</taxon>
        <taxon>Bacillati</taxon>
        <taxon>Actinomycetota</taxon>
        <taxon>Actinomycetes</taxon>
        <taxon>Pseudonocardiales</taxon>
        <taxon>Pseudonocardiaceae</taxon>
        <taxon>Pseudonocardia</taxon>
    </lineage>
</organism>
<dbReference type="PANTHER" id="PTHR40763">
    <property type="entry name" value="MEMBRANE PROTEIN-RELATED"/>
    <property type="match status" value="1"/>
</dbReference>
<keyword evidence="1" id="KW-1133">Transmembrane helix</keyword>
<evidence type="ECO:0000313" key="3">
    <source>
        <dbReference type="EMBL" id="SDF27216.1"/>
    </source>
</evidence>
<evidence type="ECO:0000313" key="4">
    <source>
        <dbReference type="Proteomes" id="UP000198967"/>
    </source>
</evidence>
<reference evidence="3 4" key="1">
    <citation type="submission" date="2016-10" db="EMBL/GenBank/DDBJ databases">
        <authorList>
            <person name="de Groot N.N."/>
        </authorList>
    </citation>
    <scope>NUCLEOTIDE SEQUENCE [LARGE SCALE GENOMIC DNA]</scope>
    <source>
        <strain evidence="3 4">CGMCC 4.3143</strain>
    </source>
</reference>
<name>A0A1G7JQS4_PSEOR</name>
<evidence type="ECO:0000256" key="1">
    <source>
        <dbReference type="SAM" id="Phobius"/>
    </source>
</evidence>
<gene>
    <name evidence="3" type="ORF">SAMN05216377_104130</name>
</gene>
<evidence type="ECO:0000259" key="2">
    <source>
        <dbReference type="Pfam" id="PF08044"/>
    </source>
</evidence>
<proteinExistence type="predicted"/>
<feature type="domain" description="DUF1707" evidence="2">
    <location>
        <begin position="4"/>
        <end position="56"/>
    </location>
</feature>
<keyword evidence="1" id="KW-0812">Transmembrane</keyword>
<dbReference type="STRING" id="366584.SAMN05216377_104130"/>
<keyword evidence="4" id="KW-1185">Reference proteome</keyword>
<keyword evidence="1" id="KW-0472">Membrane</keyword>
<dbReference type="InterPro" id="IPR012551">
    <property type="entry name" value="DUF1707_SHOCT-like"/>
</dbReference>
<sequence length="142" mass="14904">MSDVRIGDAERERVAARLADEVGTGRLTLAEYEQRVDRAYAARTAADLAAVTADLPSAAPRPTPSSSVPTARRLPVGAAWAPWVATSAICLVVWVATSLGAGHALYFWPMWVAGPWGAMLLLGTLTGRALPAPGPCAQSLPR</sequence>
<feature type="transmembrane region" description="Helical" evidence="1">
    <location>
        <begin position="80"/>
        <end position="99"/>
    </location>
</feature>
<feature type="transmembrane region" description="Helical" evidence="1">
    <location>
        <begin position="105"/>
        <end position="125"/>
    </location>
</feature>